<gene>
    <name evidence="2" type="ORF">EDC29_1241</name>
</gene>
<feature type="region of interest" description="Disordered" evidence="1">
    <location>
        <begin position="93"/>
        <end position="124"/>
    </location>
</feature>
<name>A0A4R4A4P0_MARGR</name>
<evidence type="ECO:0000313" key="3">
    <source>
        <dbReference type="Proteomes" id="UP000295247"/>
    </source>
</evidence>
<dbReference type="EMBL" id="SMDC01000024">
    <property type="protein sequence ID" value="TCW32025.1"/>
    <property type="molecule type" value="Genomic_DNA"/>
</dbReference>
<reference evidence="2 3" key="1">
    <citation type="submission" date="2019-03" db="EMBL/GenBank/DDBJ databases">
        <title>Genomic Encyclopedia of Type Strains, Phase IV (KMG-IV): sequencing the most valuable type-strain genomes for metagenomic binning, comparative biology and taxonomic classification.</title>
        <authorList>
            <person name="Goeker M."/>
        </authorList>
    </citation>
    <scope>NUCLEOTIDE SEQUENCE [LARGE SCALE GENOMIC DNA]</scope>
    <source>
        <strain evidence="2 3">DSM 203</strain>
    </source>
</reference>
<evidence type="ECO:0000256" key="1">
    <source>
        <dbReference type="SAM" id="MobiDB-lite"/>
    </source>
</evidence>
<dbReference type="AlphaFoldDB" id="A0A4R4A4P0"/>
<organism evidence="2 3">
    <name type="scientific">Marichromatium gracile</name>
    <name type="common">Chromatium gracile</name>
    <dbReference type="NCBI Taxonomy" id="1048"/>
    <lineage>
        <taxon>Bacteria</taxon>
        <taxon>Pseudomonadati</taxon>
        <taxon>Pseudomonadota</taxon>
        <taxon>Gammaproteobacteria</taxon>
        <taxon>Chromatiales</taxon>
        <taxon>Chromatiaceae</taxon>
        <taxon>Marichromatium</taxon>
    </lineage>
</organism>
<proteinExistence type="predicted"/>
<dbReference type="Proteomes" id="UP000295247">
    <property type="component" value="Unassembled WGS sequence"/>
</dbReference>
<sequence length="376" mass="41667">MPFAGIGDRHRYLWPGRGRREALDLLVVVRGIRNDGDDNLVVIPGGDMCGHSHGGPCGDPDGAGFPFGNRQAGLDRSFIVDFAEAIDVMGMSEQKRRRSMQPSPRGQVAARTTSEDGRPRGLDRYHPDVRAVRFQRPCNAQKGSARADGGHDHIYPPVQRPKDFRSGRLFVCQHSGFVGVLVEPQPAGLAAQTFGFSNAGRPMVRMHATLDDAHLRSARSQPVDLAFQHRRIDQASHTHPDVRHQCRKRQAQISRCRFDNPTPRLDLASSDHVRQQIVCGPGLDAPGGVELLEFKGKLTLRAEIARPVQGGSSDAVVTHVPQASHQSCLCYVSSPLRFYTRLLNNSGRFCAHSLSAWIEAMCLSAFWRMCWLQTWT</sequence>
<feature type="compositionally biased region" description="Basic and acidic residues" evidence="1">
    <location>
        <begin position="113"/>
        <end position="124"/>
    </location>
</feature>
<comment type="caution">
    <text evidence="2">The sequence shown here is derived from an EMBL/GenBank/DDBJ whole genome shotgun (WGS) entry which is preliminary data.</text>
</comment>
<protein>
    <submittedName>
        <fullName evidence="2">Uncharacterized protein</fullName>
    </submittedName>
</protein>
<evidence type="ECO:0000313" key="2">
    <source>
        <dbReference type="EMBL" id="TCW32025.1"/>
    </source>
</evidence>
<accession>A0A4R4A4P0</accession>